<proteinExistence type="predicted"/>
<reference evidence="1 2" key="1">
    <citation type="submission" date="2018-11" db="EMBL/GenBank/DDBJ databases">
        <authorList>
            <consortium name="Pathogen Informatics"/>
        </authorList>
    </citation>
    <scope>NUCLEOTIDE SEQUENCE [LARGE SCALE GENOMIC DNA]</scope>
</reference>
<sequence length="47" mass="5602">MAPDLSRHSRNLLVMQSMHVSRFEVQLSAFALHLLRQRIALNRKHEY</sequence>
<gene>
    <name evidence="1" type="ORF">HNAJ_LOCUS12681</name>
</gene>
<evidence type="ECO:0000313" key="2">
    <source>
        <dbReference type="Proteomes" id="UP000278807"/>
    </source>
</evidence>
<protein>
    <submittedName>
        <fullName evidence="1">Uncharacterized protein</fullName>
    </submittedName>
</protein>
<dbReference type="AlphaFoldDB" id="A0A3P7U0K1"/>
<accession>A0A3P7U0K1</accession>
<evidence type="ECO:0000313" key="1">
    <source>
        <dbReference type="EMBL" id="VDO13783.1"/>
    </source>
</evidence>
<keyword evidence="2" id="KW-1185">Reference proteome</keyword>
<dbReference type="Proteomes" id="UP000278807">
    <property type="component" value="Unassembled WGS sequence"/>
</dbReference>
<organism evidence="1 2">
    <name type="scientific">Rodentolepis nana</name>
    <name type="common">Dwarf tapeworm</name>
    <name type="synonym">Hymenolepis nana</name>
    <dbReference type="NCBI Taxonomy" id="102285"/>
    <lineage>
        <taxon>Eukaryota</taxon>
        <taxon>Metazoa</taxon>
        <taxon>Spiralia</taxon>
        <taxon>Lophotrochozoa</taxon>
        <taxon>Platyhelminthes</taxon>
        <taxon>Cestoda</taxon>
        <taxon>Eucestoda</taxon>
        <taxon>Cyclophyllidea</taxon>
        <taxon>Hymenolepididae</taxon>
        <taxon>Rodentolepis</taxon>
    </lineage>
</organism>
<dbReference type="EMBL" id="UZAE01014553">
    <property type="protein sequence ID" value="VDO13783.1"/>
    <property type="molecule type" value="Genomic_DNA"/>
</dbReference>
<name>A0A3P7U0K1_RODNA</name>